<dbReference type="Gene3D" id="3.30.420.10">
    <property type="entry name" value="Ribonuclease H-like superfamily/Ribonuclease H"/>
    <property type="match status" value="1"/>
</dbReference>
<dbReference type="InterPro" id="IPR036397">
    <property type="entry name" value="RNaseH_sf"/>
</dbReference>
<reference evidence="3" key="1">
    <citation type="journal article" date="2004" name="Environ. Microbiol.">
        <title>The genome of Desulfotalea psychrophila, a sulfate-reducing bacterium from permanently cold Arctic sediments.</title>
        <authorList>
            <person name="Rabus R."/>
            <person name="Ruepp A."/>
            <person name="Frickey T."/>
            <person name="Rattei T."/>
            <person name="Fartmann B."/>
            <person name="Stark M."/>
            <person name="Bauer M."/>
            <person name="Zibat A."/>
            <person name="Lombardot T."/>
            <person name="Becker I."/>
            <person name="Amann J."/>
            <person name="Gellner K."/>
            <person name="Teeling H."/>
            <person name="Leuschner W.D."/>
            <person name="Gloeckner F.-O."/>
            <person name="Lupas A.N."/>
            <person name="Amann R."/>
            <person name="Klenk H.-P."/>
        </authorList>
    </citation>
    <scope>NUCLEOTIDE SEQUENCE [LARGE SCALE GENOMIC DNA]</scope>
    <source>
        <strain evidence="3">DSM 12343 / LSv54</strain>
    </source>
</reference>
<gene>
    <name evidence="2" type="ordered locus">DP2141</name>
</gene>
<dbReference type="HOGENOM" id="CLU_027402_41_1_7"/>
<sequence>MRRNPTKEMLVHSDRGVQYASKEYRQLLQEKDFRQSMSRKGNCWDNAVAESFFYTLKTQYIHHRSFRDIEAAKYGLFQYIEAYYNRRRRHSANGYKSSAEFEEQFDLLQKLA</sequence>
<dbReference type="Proteomes" id="UP000000602">
    <property type="component" value="Chromosome"/>
</dbReference>
<dbReference type="GO" id="GO:0015074">
    <property type="term" value="P:DNA integration"/>
    <property type="evidence" value="ECO:0007669"/>
    <property type="project" value="InterPro"/>
</dbReference>
<dbReference type="PANTHER" id="PTHR46889:SF4">
    <property type="entry name" value="TRANSPOSASE INSO FOR INSERTION SEQUENCE ELEMENT IS911B-RELATED"/>
    <property type="match status" value="1"/>
</dbReference>
<dbReference type="GO" id="GO:0003676">
    <property type="term" value="F:nucleic acid binding"/>
    <property type="evidence" value="ECO:0007669"/>
    <property type="project" value="InterPro"/>
</dbReference>
<evidence type="ECO:0000313" key="2">
    <source>
        <dbReference type="EMBL" id="CAG36870.1"/>
    </source>
</evidence>
<keyword evidence="3" id="KW-1185">Reference proteome</keyword>
<dbReference type="KEGG" id="dps:DP2141"/>
<feature type="domain" description="Integrase catalytic" evidence="1">
    <location>
        <begin position="1"/>
        <end position="105"/>
    </location>
</feature>
<proteinExistence type="predicted"/>
<dbReference type="AlphaFoldDB" id="Q6ALA5"/>
<organism evidence="2 3">
    <name type="scientific">Desulfotalea psychrophila (strain LSv54 / DSM 12343)</name>
    <dbReference type="NCBI Taxonomy" id="177439"/>
    <lineage>
        <taxon>Bacteria</taxon>
        <taxon>Pseudomonadati</taxon>
        <taxon>Thermodesulfobacteriota</taxon>
        <taxon>Desulfobulbia</taxon>
        <taxon>Desulfobulbales</taxon>
        <taxon>Desulfocapsaceae</taxon>
        <taxon>Desulfotalea</taxon>
    </lineage>
</organism>
<dbReference type="SUPFAM" id="SSF53098">
    <property type="entry name" value="Ribonuclease H-like"/>
    <property type="match status" value="1"/>
</dbReference>
<name>Q6ALA5_DESPS</name>
<dbReference type="EMBL" id="CR522870">
    <property type="protein sequence ID" value="CAG36870.1"/>
    <property type="molecule type" value="Genomic_DNA"/>
</dbReference>
<evidence type="ECO:0000313" key="3">
    <source>
        <dbReference type="Proteomes" id="UP000000602"/>
    </source>
</evidence>
<dbReference type="Pfam" id="PF13683">
    <property type="entry name" value="rve_3"/>
    <property type="match status" value="1"/>
</dbReference>
<dbReference type="InterPro" id="IPR050900">
    <property type="entry name" value="Transposase_IS3/IS150/IS904"/>
</dbReference>
<dbReference type="PANTHER" id="PTHR46889">
    <property type="entry name" value="TRANSPOSASE INSF FOR INSERTION SEQUENCE IS3B-RELATED"/>
    <property type="match status" value="1"/>
</dbReference>
<dbReference type="STRING" id="177439.DP2141"/>
<dbReference type="InterPro" id="IPR012337">
    <property type="entry name" value="RNaseH-like_sf"/>
</dbReference>
<dbReference type="InterPro" id="IPR001584">
    <property type="entry name" value="Integrase_cat-core"/>
</dbReference>
<evidence type="ECO:0000259" key="1">
    <source>
        <dbReference type="PROSITE" id="PS50994"/>
    </source>
</evidence>
<accession>Q6ALA5</accession>
<dbReference type="eggNOG" id="COG2801">
    <property type="taxonomic scope" value="Bacteria"/>
</dbReference>
<dbReference type="PROSITE" id="PS50994">
    <property type="entry name" value="INTEGRASE"/>
    <property type="match status" value="1"/>
</dbReference>
<protein>
    <submittedName>
        <fullName evidence="2">Probable transposase</fullName>
    </submittedName>
</protein>